<dbReference type="KEGG" id="tasa:A1Q1_03388"/>
<dbReference type="PANTHER" id="PTHR22930:SF85">
    <property type="entry name" value="GH03217P-RELATED"/>
    <property type="match status" value="1"/>
</dbReference>
<evidence type="ECO:0000313" key="10">
    <source>
        <dbReference type="Proteomes" id="UP000002748"/>
    </source>
</evidence>
<evidence type="ECO:0000256" key="1">
    <source>
        <dbReference type="ARBA" id="ARBA00001968"/>
    </source>
</evidence>
<dbReference type="AlphaFoldDB" id="J5TSR7"/>
<dbReference type="GeneID" id="25986901"/>
<dbReference type="InterPro" id="IPR045249">
    <property type="entry name" value="HARBI1-like"/>
</dbReference>
<organism evidence="9 10">
    <name type="scientific">Trichosporon asahii var. asahii (strain ATCC 90039 / CBS 2479 / JCM 2466 / KCTC 7840 / NBRC 103889/ NCYC 2677 / UAMH 7654)</name>
    <name type="common">Yeast</name>
    <dbReference type="NCBI Taxonomy" id="1186058"/>
    <lineage>
        <taxon>Eukaryota</taxon>
        <taxon>Fungi</taxon>
        <taxon>Dikarya</taxon>
        <taxon>Basidiomycota</taxon>
        <taxon>Agaricomycotina</taxon>
        <taxon>Tremellomycetes</taxon>
        <taxon>Trichosporonales</taxon>
        <taxon>Trichosporonaceae</taxon>
        <taxon>Trichosporon</taxon>
    </lineage>
</organism>
<evidence type="ECO:0000256" key="2">
    <source>
        <dbReference type="ARBA" id="ARBA00004123"/>
    </source>
</evidence>
<evidence type="ECO:0000256" key="3">
    <source>
        <dbReference type="ARBA" id="ARBA00006958"/>
    </source>
</evidence>
<comment type="caution">
    <text evidence="9">The sequence shown here is derived from an EMBL/GenBank/DDBJ whole genome shotgun (WGS) entry which is preliminary data.</text>
</comment>
<dbReference type="GO" id="GO:0004518">
    <property type="term" value="F:nuclease activity"/>
    <property type="evidence" value="ECO:0007669"/>
    <property type="project" value="UniProtKB-KW"/>
</dbReference>
<evidence type="ECO:0000256" key="4">
    <source>
        <dbReference type="ARBA" id="ARBA00022722"/>
    </source>
</evidence>
<dbReference type="EMBL" id="ALBS01000022">
    <property type="protein sequence ID" value="EJT52586.1"/>
    <property type="molecule type" value="Genomic_DNA"/>
</dbReference>
<evidence type="ECO:0000256" key="7">
    <source>
        <dbReference type="ARBA" id="ARBA00023242"/>
    </source>
</evidence>
<dbReference type="Proteomes" id="UP000002748">
    <property type="component" value="Unassembled WGS sequence"/>
</dbReference>
<evidence type="ECO:0000313" key="9">
    <source>
        <dbReference type="EMBL" id="EJT52586.1"/>
    </source>
</evidence>
<sequence length="419" mass="48807">MVRPSVRRDTLENLRLFLQENAHYFLLKETRHSFLSMITIVETLDMHRYLDRSFIGPTFYVRRGYKLEEVVNPMGRAEIKECFRMSLPELERLVEHIGDHAIFHPGRGRPQKPVSFQIAVFLYRLGRGATISDVCRTMGRIGRGSVTTYCMRTIVAILTTFNNVIKWPDPRRREAISTRLRRDYGIPGCVGFIDGSHIPLHKCPSFSIEKNASFFSRKHRYGLLILAVCDEAKRFTYLQTGHYASASDFRAQRSSALHRRPRELFSRDQFVLGDSGFYCSLNVIPMYRRRAAQDLTREQQKFNDRVAKARVKIEDAFGVLKQRWLMLNDINLTMKTDKDINTAFAYIRTAVVLHNLYIHTANQHWSLEDFERAKAKAEEEDRKADPLPEGELLIETVEEDRMDRRDRLARRVAEIASSL</sequence>
<evidence type="ECO:0000259" key="8">
    <source>
        <dbReference type="Pfam" id="PF13359"/>
    </source>
</evidence>
<comment type="cofactor">
    <cofactor evidence="1">
        <name>a divalent metal cation</name>
        <dbReference type="ChEBI" id="CHEBI:60240"/>
    </cofactor>
</comment>
<protein>
    <recommendedName>
        <fullName evidence="8">DDE Tnp4 domain-containing protein</fullName>
    </recommendedName>
</protein>
<dbReference type="InterPro" id="IPR027806">
    <property type="entry name" value="HARBI1_dom"/>
</dbReference>
<keyword evidence="5" id="KW-0479">Metal-binding</keyword>
<comment type="similarity">
    <text evidence="3">Belongs to the HARBI1 family.</text>
</comment>
<dbReference type="HOGENOM" id="CLU_018552_2_2_1"/>
<keyword evidence="4" id="KW-0540">Nuclease</keyword>
<dbReference type="OrthoDB" id="2575743at2759"/>
<dbReference type="GO" id="GO:0046872">
    <property type="term" value="F:metal ion binding"/>
    <property type="evidence" value="ECO:0007669"/>
    <property type="project" value="UniProtKB-KW"/>
</dbReference>
<dbReference type="PANTHER" id="PTHR22930">
    <property type="match status" value="1"/>
</dbReference>
<dbReference type="VEuPathDB" id="FungiDB:A1Q1_03388"/>
<evidence type="ECO:0000256" key="5">
    <source>
        <dbReference type="ARBA" id="ARBA00022723"/>
    </source>
</evidence>
<dbReference type="GO" id="GO:0016787">
    <property type="term" value="F:hydrolase activity"/>
    <property type="evidence" value="ECO:0007669"/>
    <property type="project" value="UniProtKB-KW"/>
</dbReference>
<keyword evidence="7" id="KW-0539">Nucleus</keyword>
<evidence type="ECO:0000256" key="6">
    <source>
        <dbReference type="ARBA" id="ARBA00022801"/>
    </source>
</evidence>
<accession>J5TSR7</accession>
<name>J5TSR7_TRIAS</name>
<keyword evidence="6" id="KW-0378">Hydrolase</keyword>
<reference evidence="9 10" key="1">
    <citation type="journal article" date="2012" name="Eukaryot. Cell">
        <title>Draft genome sequence of CBS 2479, the standard type strain of Trichosporon asahii.</title>
        <authorList>
            <person name="Yang R.Y."/>
            <person name="Li H.T."/>
            <person name="Zhu H."/>
            <person name="Zhou G.P."/>
            <person name="Wang M."/>
            <person name="Wang L."/>
        </authorList>
    </citation>
    <scope>NUCLEOTIDE SEQUENCE [LARGE SCALE GENOMIC DNA]</scope>
    <source>
        <strain evidence="10">ATCC 90039 / CBS 2479 / JCM 2466 / KCTC 7840 / NCYC 2677 / UAMH 7654</strain>
    </source>
</reference>
<proteinExistence type="inferred from homology"/>
<comment type="subcellular location">
    <subcellularLocation>
        <location evidence="2">Nucleus</location>
    </subcellularLocation>
</comment>
<dbReference type="RefSeq" id="XP_014183725.1">
    <property type="nucleotide sequence ID" value="XM_014328250.1"/>
</dbReference>
<dbReference type="Pfam" id="PF13359">
    <property type="entry name" value="DDE_Tnp_4"/>
    <property type="match status" value="1"/>
</dbReference>
<gene>
    <name evidence="9" type="ORF">A1Q1_03388</name>
</gene>
<dbReference type="GO" id="GO:0005634">
    <property type="term" value="C:nucleus"/>
    <property type="evidence" value="ECO:0007669"/>
    <property type="project" value="UniProtKB-SubCell"/>
</dbReference>
<feature type="domain" description="DDE Tnp4" evidence="8">
    <location>
        <begin position="193"/>
        <end position="355"/>
    </location>
</feature>